<keyword evidence="2" id="KW-1185">Reference proteome</keyword>
<comment type="caution">
    <text evidence="1">The sequence shown here is derived from an EMBL/GenBank/DDBJ whole genome shotgun (WGS) entry which is preliminary data.</text>
</comment>
<name>A0ABP1R396_9HEXA</name>
<proteinExistence type="predicted"/>
<reference evidence="1 2" key="1">
    <citation type="submission" date="2024-08" db="EMBL/GenBank/DDBJ databases">
        <authorList>
            <person name="Cucini C."/>
            <person name="Frati F."/>
        </authorList>
    </citation>
    <scope>NUCLEOTIDE SEQUENCE [LARGE SCALE GENOMIC DNA]</scope>
</reference>
<sequence>MISLMEKILMVGSSTQNLFLPISPSFWLVWLGWYSVASFCNGTSQRYYITFFIRFLSRFYEAKATSLFFYSDNQKPNDERITKKSHKIHDCAKTLHMAILRSPHKHTSSANKKS</sequence>
<dbReference type="EMBL" id="CAXLJM020000057">
    <property type="protein sequence ID" value="CAL8118793.1"/>
    <property type="molecule type" value="Genomic_DNA"/>
</dbReference>
<accession>A0ABP1R396</accession>
<evidence type="ECO:0000313" key="2">
    <source>
        <dbReference type="Proteomes" id="UP001642540"/>
    </source>
</evidence>
<protein>
    <submittedName>
        <fullName evidence="1">Uncharacterized protein</fullName>
    </submittedName>
</protein>
<gene>
    <name evidence="1" type="ORF">ODALV1_LOCUS18280</name>
</gene>
<organism evidence="1 2">
    <name type="scientific">Orchesella dallaii</name>
    <dbReference type="NCBI Taxonomy" id="48710"/>
    <lineage>
        <taxon>Eukaryota</taxon>
        <taxon>Metazoa</taxon>
        <taxon>Ecdysozoa</taxon>
        <taxon>Arthropoda</taxon>
        <taxon>Hexapoda</taxon>
        <taxon>Collembola</taxon>
        <taxon>Entomobryomorpha</taxon>
        <taxon>Entomobryoidea</taxon>
        <taxon>Orchesellidae</taxon>
        <taxon>Orchesellinae</taxon>
        <taxon>Orchesella</taxon>
    </lineage>
</organism>
<evidence type="ECO:0000313" key="1">
    <source>
        <dbReference type="EMBL" id="CAL8118793.1"/>
    </source>
</evidence>
<dbReference type="Proteomes" id="UP001642540">
    <property type="component" value="Unassembled WGS sequence"/>
</dbReference>